<dbReference type="FunFam" id="3.30.40.10:FF:000287">
    <property type="entry name" value="RING finger membrane protein"/>
    <property type="match status" value="1"/>
</dbReference>
<dbReference type="EC" id="2.3.2.27" evidence="4"/>
<keyword evidence="8" id="KW-0863">Zinc-finger</keyword>
<dbReference type="InterPro" id="IPR013083">
    <property type="entry name" value="Znf_RING/FYVE/PHD"/>
</dbReference>
<dbReference type="Pfam" id="PF25417">
    <property type="entry name" value="DUF7889"/>
    <property type="match status" value="1"/>
</dbReference>
<feature type="transmembrane region" description="Helical" evidence="14">
    <location>
        <begin position="1747"/>
        <end position="1767"/>
    </location>
</feature>
<dbReference type="EMBL" id="QGMI01000269">
    <property type="protein sequence ID" value="TVY43684.1"/>
    <property type="molecule type" value="Genomic_DNA"/>
</dbReference>
<feature type="transmembrane region" description="Helical" evidence="14">
    <location>
        <begin position="1519"/>
        <end position="1542"/>
    </location>
</feature>
<dbReference type="PANTHER" id="PTHR13145:SF0">
    <property type="entry name" value="E3 UBIQUITIN-PROTEIN LIGASE MARCHF6"/>
    <property type="match status" value="1"/>
</dbReference>
<keyword evidence="6 14" id="KW-0812">Transmembrane</keyword>
<comment type="catalytic activity">
    <reaction evidence="1">
        <text>S-ubiquitinyl-[E2 ubiquitin-conjugating enzyme]-L-cysteine + [acceptor protein]-L-lysine = [E2 ubiquitin-conjugating enzyme]-L-cysteine + N(6)-ubiquitinyl-[acceptor protein]-L-lysine.</text>
        <dbReference type="EC" id="2.3.2.27"/>
    </reaction>
</comment>
<dbReference type="OrthoDB" id="1108038at2759"/>
<proteinExistence type="predicted"/>
<evidence type="ECO:0000256" key="6">
    <source>
        <dbReference type="ARBA" id="ARBA00022692"/>
    </source>
</evidence>
<feature type="transmembrane region" description="Helical" evidence="14">
    <location>
        <begin position="1618"/>
        <end position="1642"/>
    </location>
</feature>
<feature type="transmembrane region" description="Helical" evidence="14">
    <location>
        <begin position="1256"/>
        <end position="1274"/>
    </location>
</feature>
<feature type="transmembrane region" description="Helical" evidence="14">
    <location>
        <begin position="934"/>
        <end position="954"/>
    </location>
</feature>
<feature type="transmembrane region" description="Helical" evidence="14">
    <location>
        <begin position="1358"/>
        <end position="1376"/>
    </location>
</feature>
<dbReference type="PANTHER" id="PTHR13145">
    <property type="entry name" value="SSM4 PROTEIN"/>
    <property type="match status" value="1"/>
</dbReference>
<dbReference type="PROSITE" id="PS51292">
    <property type="entry name" value="ZF_RING_CH"/>
    <property type="match status" value="1"/>
</dbReference>
<dbReference type="Pfam" id="PF12906">
    <property type="entry name" value="RINGv"/>
    <property type="match status" value="1"/>
</dbReference>
<dbReference type="GO" id="GO:0061630">
    <property type="term" value="F:ubiquitin protein ligase activity"/>
    <property type="evidence" value="ECO:0007669"/>
    <property type="project" value="UniProtKB-EC"/>
</dbReference>
<feature type="region of interest" description="Disordered" evidence="13">
    <location>
        <begin position="1"/>
        <end position="32"/>
    </location>
</feature>
<reference evidence="16 17" key="1">
    <citation type="submission" date="2018-05" db="EMBL/GenBank/DDBJ databases">
        <title>Genome sequencing and assembly of the regulated plant pathogen Lachnellula willkommii and related sister species for the development of diagnostic species identification markers.</title>
        <authorList>
            <person name="Giroux E."/>
            <person name="Bilodeau G."/>
        </authorList>
    </citation>
    <scope>NUCLEOTIDE SEQUENCE [LARGE SCALE GENOMIC DNA]</scope>
    <source>
        <strain evidence="16 17">CBS 160.35</strain>
    </source>
</reference>
<feature type="transmembrane region" description="Helical" evidence="14">
    <location>
        <begin position="1209"/>
        <end position="1236"/>
    </location>
</feature>
<feature type="region of interest" description="Disordered" evidence="13">
    <location>
        <begin position="628"/>
        <end position="669"/>
    </location>
</feature>
<evidence type="ECO:0000256" key="11">
    <source>
        <dbReference type="ARBA" id="ARBA00022989"/>
    </source>
</evidence>
<feature type="domain" description="RING-CH-type" evidence="15">
    <location>
        <begin position="32"/>
        <end position="93"/>
    </location>
</feature>
<feature type="region of interest" description="Disordered" evidence="13">
    <location>
        <begin position="586"/>
        <end position="605"/>
    </location>
</feature>
<evidence type="ECO:0000256" key="1">
    <source>
        <dbReference type="ARBA" id="ARBA00000900"/>
    </source>
</evidence>
<evidence type="ECO:0000313" key="16">
    <source>
        <dbReference type="EMBL" id="TVY43684.1"/>
    </source>
</evidence>
<comment type="pathway">
    <text evidence="3">Protein modification; protein ubiquitination.</text>
</comment>
<accession>A0A8H8RX75</accession>
<evidence type="ECO:0000256" key="10">
    <source>
        <dbReference type="ARBA" id="ARBA00022833"/>
    </source>
</evidence>
<dbReference type="Proteomes" id="UP000443090">
    <property type="component" value="Unassembled WGS sequence"/>
</dbReference>
<evidence type="ECO:0000256" key="12">
    <source>
        <dbReference type="ARBA" id="ARBA00023136"/>
    </source>
</evidence>
<dbReference type="InterPro" id="IPR056521">
    <property type="entry name" value="MARCHF6-like_C"/>
</dbReference>
<dbReference type="GO" id="GO:0005789">
    <property type="term" value="C:endoplasmic reticulum membrane"/>
    <property type="evidence" value="ECO:0007669"/>
    <property type="project" value="TreeGrafter"/>
</dbReference>
<feature type="region of interest" description="Disordered" evidence="13">
    <location>
        <begin position="709"/>
        <end position="729"/>
    </location>
</feature>
<comment type="caution">
    <text evidence="16">The sequence shown here is derived from an EMBL/GenBank/DDBJ whole genome shotgun (WGS) entry which is preliminary data.</text>
</comment>
<sequence length="1813" mass="201593">MADLADPPVAYDSPPDIMNDPQFDTNNRGGEDGMGDADTCRICRGEGGDSEPLFHPCKCSGSIKYVHQDCLMEWLSHSQKKHCELCKTPFRFTKLYSPNMPQSLPFHVLVRHVIIHIGKNLATYLRACLVVVVWLACLPYVIRQVWRLLFWFSDGGWPSDHSKLDYFRNSTSIQALEVARELELATLPANGTSPVTPFQVAPTTSARISGLVEKLVGFLLPVSHTLNISGSDPLAAGLFKSLYYGLGVQSVAIPENQSDNVNITLSLMKLNPPSSSSLLSEVSFLRNFTRHAAVNDALIYIAEGYIITILVVVCFILIFLIREWVVQQQPGINMGAGFNAEFAAGGLVRDPQPVADLRPRRHARVDRLREDDENQDDQAPPRERPMARPRRRNNQHVQIGQGEERHQQELQNDLDHGPASPIQGDDGGPLTPGRPSPPRDALGPAAQIQRRLEEEPRHTEEFLAIWRRADSDPEKVLRIIEDENKGDELRYWVNAMNVLQNPLRRDDGLPLPGSSESDPVSESELYKTGHPATRDGAAQTENEGSSASSESWVDIRQPGEMQPLPTRIISDHSAINDVGNIEDSVFRKGKGKATDEIPDYSDSPKALQSLTTLPLNNSLAGSSWNDLTLTSSSSRPRAVSDGPQRKDNISPLANNNWSFSNLPDEDNQTDQATMRVNTRLKSLQGTDDESGSDLVPLNSLLGLGGQTEQATLKYDQSDISDDDEPELSNYRPRRALTDAELANVELGPVTMTGEDGVTRRYENIRDLFPENPVDSDPEGEVEEQNEGPQTNPFRPNTALPEARELLLPLNAEVPPAVPQGPPIAPAAAPQGFVGQVADFLWGGVGDDHLDEQGENDERIVQDIADEAPFVPVAHQHLFDEPEAQFPEQDHEVVEAAIAAGIDPNDQDAIDDAEDFEGIMELVGMRGPIFSLVQNALFSAFLLALTVGFGVWMPYNIGRISLLGLANPGSTLKIPLRVIYGCAAFLQDLSLSVLGMISYIMVTICSWTIGLFYSAANGDTARGLGSAAMQLSQNSAGRIMNGTVHILVHIADSEIFAFSAASQALSAASHESLITLKTYTIDSVAGLGASVIYLFTGDYHITLAGVQSVAADFLAFMWRLLASVPSVLARPDSWVISLEVPKRAVPLDLELSVWSGWDRFWAIFGGYSALFILGAIYVKKGSPFSTNQQGREWEATVIDLLNQAGGVIKVILIISIEMLVFPLYCGLLLDGALLPLFDNATIMSRILFTLKSPFTSLFVHWFVGTCYMFHFALFVSMCRKIMRKGVLYFIRDPDDPTFHPVRDVLERNVATQLRKIMFSALVYGALVVVCLGGVVWGLAFAFKGVLPIHWSSNEPVLEFPIDLLFYNFLMPMAVRFFKPSDGLHSMYRWWFRQCARMLRLTWFMFDEHKIDEEGYHVRRSWTGLLRGVKGDPSHPVTTQDLYEPFNNDPKLEAYFRFDGKYARAPASDQVRIPKGVKIFMEVDSSNKRLDGKADRSEGVHGQNSDLYKQVYIPPHFRLRIFLFILSIWLFAATTGVGITIVPLVFGRHIFGKLIPPYVRKNDVYAFSIGIYILGSLLYCILNIRTFITYLRTALAINAETPHNVLRHATKITARVASIVWTYSAFLFILPTLFAFLVEFYFIVPLHTYFSADEPHIVHFVQSWTLGLLYVKLTTRLILWHRDSRPAQSLRAITRHGYLDPDAKLATRSFILPSVLALSTALAGPWLLAKTVAVTALTNQSEKHLLVYRYAYPVCLGLACVGVSAWRVLGMLRKWRTMIRDEVYLIGERLHNFGDRKVVGASPGVTGVAVRRLDT</sequence>
<feature type="transmembrane region" description="Helical" evidence="14">
    <location>
        <begin position="121"/>
        <end position="142"/>
    </location>
</feature>
<dbReference type="SMART" id="SM00744">
    <property type="entry name" value="RINGv"/>
    <property type="match status" value="1"/>
</dbReference>
<evidence type="ECO:0000256" key="14">
    <source>
        <dbReference type="SAM" id="Phobius"/>
    </source>
</evidence>
<feature type="transmembrane region" description="Helical" evidence="14">
    <location>
        <begin position="1654"/>
        <end position="1677"/>
    </location>
</feature>
<feature type="region of interest" description="Disordered" evidence="13">
    <location>
        <begin position="503"/>
        <end position="556"/>
    </location>
</feature>
<keyword evidence="12 14" id="KW-0472">Membrane</keyword>
<evidence type="ECO:0000256" key="9">
    <source>
        <dbReference type="ARBA" id="ARBA00022786"/>
    </source>
</evidence>
<feature type="region of interest" description="Disordered" evidence="13">
    <location>
        <begin position="768"/>
        <end position="796"/>
    </location>
</feature>
<evidence type="ECO:0000256" key="2">
    <source>
        <dbReference type="ARBA" id="ARBA00004141"/>
    </source>
</evidence>
<feature type="transmembrane region" description="Helical" evidence="14">
    <location>
        <begin position="1315"/>
        <end position="1338"/>
    </location>
</feature>
<feature type="region of interest" description="Disordered" evidence="13">
    <location>
        <begin position="350"/>
        <end position="457"/>
    </location>
</feature>
<name>A0A8H8RX75_9HELO</name>
<evidence type="ECO:0000256" key="3">
    <source>
        <dbReference type="ARBA" id="ARBA00004906"/>
    </source>
</evidence>
<evidence type="ECO:0000256" key="13">
    <source>
        <dbReference type="SAM" id="MobiDB-lite"/>
    </source>
</evidence>
<dbReference type="CDD" id="cd16702">
    <property type="entry name" value="RING_CH-C4HC3_MARCH6"/>
    <property type="match status" value="1"/>
</dbReference>
<evidence type="ECO:0000256" key="8">
    <source>
        <dbReference type="ARBA" id="ARBA00022771"/>
    </source>
</evidence>
<feature type="transmembrane region" description="Helical" evidence="14">
    <location>
        <begin position="1708"/>
        <end position="1727"/>
    </location>
</feature>
<keyword evidence="9" id="KW-0833">Ubl conjugation pathway</keyword>
<dbReference type="SUPFAM" id="SSF57850">
    <property type="entry name" value="RING/U-box"/>
    <property type="match status" value="1"/>
</dbReference>
<dbReference type="GO" id="GO:0036503">
    <property type="term" value="P:ERAD pathway"/>
    <property type="evidence" value="ECO:0007669"/>
    <property type="project" value="TreeGrafter"/>
</dbReference>
<evidence type="ECO:0000256" key="4">
    <source>
        <dbReference type="ARBA" id="ARBA00012483"/>
    </source>
</evidence>
<comment type="subcellular location">
    <subcellularLocation>
        <location evidence="2">Membrane</location>
        <topology evidence="2">Multi-pass membrane protein</topology>
    </subcellularLocation>
</comment>
<dbReference type="Pfam" id="PF23113">
    <property type="entry name" value="MARCHF6_C"/>
    <property type="match status" value="1"/>
</dbReference>
<feature type="compositionally biased region" description="Acidic residues" evidence="13">
    <location>
        <begin position="773"/>
        <end position="785"/>
    </location>
</feature>
<keyword evidence="5" id="KW-0808">Transferase</keyword>
<keyword evidence="11 14" id="KW-1133">Transmembrane helix</keyword>
<feature type="compositionally biased region" description="Polar residues" evidence="13">
    <location>
        <begin position="539"/>
        <end position="551"/>
    </location>
</feature>
<feature type="transmembrane region" description="Helical" evidence="14">
    <location>
        <begin position="1562"/>
        <end position="1580"/>
    </location>
</feature>
<evidence type="ECO:0000313" key="17">
    <source>
        <dbReference type="Proteomes" id="UP000443090"/>
    </source>
</evidence>
<gene>
    <name evidence="16" type="primary">doa10</name>
    <name evidence="16" type="ORF">LOCC1_G004650</name>
</gene>
<dbReference type="GO" id="GO:0008270">
    <property type="term" value="F:zinc ion binding"/>
    <property type="evidence" value="ECO:0007669"/>
    <property type="project" value="UniProtKB-KW"/>
</dbReference>
<keyword evidence="10" id="KW-0862">Zinc</keyword>
<evidence type="ECO:0000259" key="15">
    <source>
        <dbReference type="PROSITE" id="PS51292"/>
    </source>
</evidence>
<evidence type="ECO:0000256" key="5">
    <source>
        <dbReference type="ARBA" id="ARBA00022679"/>
    </source>
</evidence>
<feature type="transmembrane region" description="Helical" evidence="14">
    <location>
        <begin position="297"/>
        <end position="321"/>
    </location>
</feature>
<feature type="compositionally biased region" description="Polar residues" evidence="13">
    <location>
        <begin position="651"/>
        <end position="661"/>
    </location>
</feature>
<protein>
    <recommendedName>
        <fullName evidence="4">RING-type E3 ubiquitin transferase</fullName>
        <ecNumber evidence="4">2.3.2.27</ecNumber>
    </recommendedName>
</protein>
<keyword evidence="17" id="KW-1185">Reference proteome</keyword>
<dbReference type="InterPro" id="IPR011016">
    <property type="entry name" value="Znf_RING-CH"/>
</dbReference>
<organism evidence="16 17">
    <name type="scientific">Lachnellula occidentalis</name>
    <dbReference type="NCBI Taxonomy" id="215460"/>
    <lineage>
        <taxon>Eukaryota</taxon>
        <taxon>Fungi</taxon>
        <taxon>Dikarya</taxon>
        <taxon>Ascomycota</taxon>
        <taxon>Pezizomycotina</taxon>
        <taxon>Leotiomycetes</taxon>
        <taxon>Helotiales</taxon>
        <taxon>Lachnaceae</taxon>
        <taxon>Lachnellula</taxon>
    </lineage>
</organism>
<feature type="transmembrane region" description="Helical" evidence="14">
    <location>
        <begin position="995"/>
        <end position="1015"/>
    </location>
</feature>
<dbReference type="Gene3D" id="3.30.40.10">
    <property type="entry name" value="Zinc/RING finger domain, C3HC4 (zinc finger)"/>
    <property type="match status" value="1"/>
</dbReference>
<evidence type="ECO:0000256" key="7">
    <source>
        <dbReference type="ARBA" id="ARBA00022723"/>
    </source>
</evidence>
<feature type="compositionally biased region" description="Basic and acidic residues" evidence="13">
    <location>
        <begin position="402"/>
        <end position="416"/>
    </location>
</feature>
<dbReference type="InterPro" id="IPR057211">
    <property type="entry name" value="DUF7889"/>
</dbReference>
<feature type="transmembrane region" description="Helical" evidence="14">
    <location>
        <begin position="1159"/>
        <end position="1177"/>
    </location>
</feature>
<keyword evidence="7" id="KW-0479">Metal-binding</keyword>